<feature type="compositionally biased region" description="Low complexity" evidence="2">
    <location>
        <begin position="760"/>
        <end position="778"/>
    </location>
</feature>
<reference evidence="3 4" key="1">
    <citation type="submission" date="2016-08" db="EMBL/GenBank/DDBJ databases">
        <title>A Parts List for Fungal Cellulosomes Revealed by Comparative Genomics.</title>
        <authorList>
            <consortium name="DOE Joint Genome Institute"/>
            <person name="Haitjema C.H."/>
            <person name="Gilmore S.P."/>
            <person name="Henske J.K."/>
            <person name="Solomon K.V."/>
            <person name="De Groot R."/>
            <person name="Kuo A."/>
            <person name="Mondo S.J."/>
            <person name="Salamov A.A."/>
            <person name="Labutti K."/>
            <person name="Zhao Z."/>
            <person name="Chiniquy J."/>
            <person name="Barry K."/>
            <person name="Brewer H.M."/>
            <person name="Purvine S.O."/>
            <person name="Wright A.T."/>
            <person name="Boxma B."/>
            <person name="Van Alen T."/>
            <person name="Hackstein J.H."/>
            <person name="Baker S.E."/>
            <person name="Grigoriev I.V."/>
            <person name="O'Malley M.A."/>
        </authorList>
    </citation>
    <scope>NUCLEOTIDE SEQUENCE [LARGE SCALE GENOMIC DNA]</scope>
    <source>
        <strain evidence="3 4">G1</strain>
    </source>
</reference>
<evidence type="ECO:0000256" key="2">
    <source>
        <dbReference type="SAM" id="MobiDB-lite"/>
    </source>
</evidence>
<feature type="compositionally biased region" description="Basic residues" evidence="2">
    <location>
        <begin position="670"/>
        <end position="688"/>
    </location>
</feature>
<protein>
    <submittedName>
        <fullName evidence="3">Uncharacterized protein</fullName>
    </submittedName>
</protein>
<feature type="region of interest" description="Disordered" evidence="2">
    <location>
        <begin position="1345"/>
        <end position="1391"/>
    </location>
</feature>
<feature type="region of interest" description="Disordered" evidence="2">
    <location>
        <begin position="264"/>
        <end position="295"/>
    </location>
</feature>
<feature type="coiled-coil region" evidence="1">
    <location>
        <begin position="1455"/>
        <end position="1552"/>
    </location>
</feature>
<keyword evidence="4" id="KW-1185">Reference proteome</keyword>
<evidence type="ECO:0000313" key="3">
    <source>
        <dbReference type="EMBL" id="ORY75554.1"/>
    </source>
</evidence>
<organism evidence="3 4">
    <name type="scientific">Neocallimastix californiae</name>
    <dbReference type="NCBI Taxonomy" id="1754190"/>
    <lineage>
        <taxon>Eukaryota</taxon>
        <taxon>Fungi</taxon>
        <taxon>Fungi incertae sedis</taxon>
        <taxon>Chytridiomycota</taxon>
        <taxon>Chytridiomycota incertae sedis</taxon>
        <taxon>Neocallimastigomycetes</taxon>
        <taxon>Neocallimastigales</taxon>
        <taxon>Neocallimastigaceae</taxon>
        <taxon>Neocallimastix</taxon>
    </lineage>
</organism>
<dbReference type="STRING" id="1754190.A0A1Y2EWB6"/>
<feature type="region of interest" description="Disordered" evidence="2">
    <location>
        <begin position="1256"/>
        <end position="1309"/>
    </location>
</feature>
<evidence type="ECO:0000256" key="1">
    <source>
        <dbReference type="SAM" id="Coils"/>
    </source>
</evidence>
<feature type="compositionally biased region" description="Basic and acidic residues" evidence="2">
    <location>
        <begin position="689"/>
        <end position="701"/>
    </location>
</feature>
<dbReference type="OrthoDB" id="10669507at2759"/>
<sequence length="1597" mass="183400">MDNNYKNGYFVTNDNSNLEYYNSKFNFNHSREQDINSNESIEIPSSSKKFNIYFVDDNKKSNQSSNLQKPRVRFSFNDDSNIFDNDNDNNNILYRNKIKNRKINPNGVNSISISNINSYDDPSYFEYFGGKIKKSSINTKNNYFKCQNNNYLSSSSSSSSSSFSSNNKVNRLLNNNYIKSYSPQENSFHLTNKSYKILLNGNDNSFINQTEDNRNNKISNHHKNFVNTKIKNIESNLITGNYSRNDKENNLVIDTINYEENNENKRYDEKNKNQNYLSSSSDIESPISSSSNSNSLINTEYSGNTESESLIRLEKILNYKLPRLTNFNELKLKYNIEDKNDINEIDKRSSDSSNKNMKKSIPNKYNHYIHHEERIEEDYLMKSLKKNTNNKKSEIIITQALSNHNRYYTNSLSFKSLSSNSDSSNSDNLDSQSKNSNSSIVENIEQKKIRTINFKNNKKINKIIPNDHYNYESYYNDKYYNRSESDESSVISSKYHYTKSYENDNIQINTKRENENKNKLIRIPNNESSSNNLTSNSSFSSYYSNKQDLVVKEKQSLSPALVKYFNTKLKSNNSSNSKSSKISKNGYYLSNNNEFYLDPKDNSNNNNNNINKVDKKLYKTIKKYLDKNKHGNKDVVMIILNDKSLEGNNFSYSRRSSSSSTSSSSSFIGKKYKKKCKKRKHHHHKKSKYSSEKAKNDDKQSRNTNKSKSNKKKNKKEGSKKSKDKAKGHHNLKDKKDKIESALNNVENNNINHRIDHNNNNDNNDSNKSNVNNNNSNHSETKNMKESDLRPSIIVNSSTSLLSFADFSSVKHEEIPKIIIEEVSNSRNEIENTNFETKMNQEEYSNPYIIENIPRSIVNMENSYNESYSSNQSSTKKEETSFIISEEKVPELKITSPIINPIEIRSREINEPPLLSPKMDNIDIIEPIEIKEREIPIIELTLQSNENINNSNINIDSENKIVENSSLLLSLNDEASPPKLKDLIIEVNESSSEAEISNPDDINSSHSTGFFKNNKNLIENISSLPSLRDIDVSHIMTSSVPSCTNIIIDEDNDYLSDEIITESDSINMSKSLVLDYVNTKPKEISFINEESKPSEAYTPSVIKNKQILSKEEPKSSIESTEATKVNSSLDTIGGNNSNVLLKKLSTIEEIMTESPGDTIIENYQVQTDMIKIPEQSLSKEEKEKEKEKKKEKVKISLENESTINNNKTIYNDSMKNIDSTEPVMNKSLNNNTTFVFSLSTIPLIIQHTNNEEIEDKNVGIYGSKSEDKSESENESEGENINKNKNENENENNENCSKESIEKSSLSNKNNTIQSVSKKIKLDDNIIRTSDSILLPSVIATSNSLQSKPQFHGQGPIEFIRSPSPIRQIGSPITRTKSPTPIESRPLSPTPRIISPYIHERQSFKPEFERSNRRIDISKFISSIRSREESLKAKENEFLKIIDEETEKNRVQKDMIRKTSDELDDKIKEVRQLAREVSKHKRILLEQKEANNLLQEELEEEKKQALYLQQQLDSQYELNSKQEQEISYFKEIHNMYLEENQRLQALLMKLTNTKSIQRISPISMPSLTLPPPTSPSISVTSSPKNTILSPVSSVNTLI</sequence>
<feature type="compositionally biased region" description="Polar residues" evidence="2">
    <location>
        <begin position="1370"/>
        <end position="1380"/>
    </location>
</feature>
<keyword evidence="1" id="KW-0175">Coiled coil</keyword>
<feature type="compositionally biased region" description="Basic and acidic residues" evidence="2">
    <location>
        <begin position="779"/>
        <end position="789"/>
    </location>
</feature>
<feature type="compositionally biased region" description="Low complexity" evidence="2">
    <location>
        <begin position="651"/>
        <end position="669"/>
    </location>
</feature>
<dbReference type="EMBL" id="MCOG01000025">
    <property type="protein sequence ID" value="ORY75554.1"/>
    <property type="molecule type" value="Genomic_DNA"/>
</dbReference>
<gene>
    <name evidence="3" type="ORF">LY90DRAFT_698994</name>
</gene>
<name>A0A1Y2EWB6_9FUNG</name>
<feature type="region of interest" description="Disordered" evidence="2">
    <location>
        <begin position="1565"/>
        <end position="1584"/>
    </location>
</feature>
<feature type="region of interest" description="Disordered" evidence="2">
    <location>
        <begin position="417"/>
        <end position="442"/>
    </location>
</feature>
<feature type="compositionally biased region" description="Basic residues" evidence="2">
    <location>
        <begin position="722"/>
        <end position="733"/>
    </location>
</feature>
<dbReference type="Proteomes" id="UP000193920">
    <property type="component" value="Unassembled WGS sequence"/>
</dbReference>
<feature type="region of interest" description="Disordered" evidence="2">
    <location>
        <begin position="651"/>
        <end position="789"/>
    </location>
</feature>
<comment type="caution">
    <text evidence="3">The sequence shown here is derived from an EMBL/GenBank/DDBJ whole genome shotgun (WGS) entry which is preliminary data.</text>
</comment>
<accession>A0A1Y2EWB6</accession>
<proteinExistence type="predicted"/>
<feature type="compositionally biased region" description="Low complexity" evidence="2">
    <location>
        <begin position="278"/>
        <end position="295"/>
    </location>
</feature>
<evidence type="ECO:0000313" key="4">
    <source>
        <dbReference type="Proteomes" id="UP000193920"/>
    </source>
</evidence>
<feature type="compositionally biased region" description="Low complexity" evidence="2">
    <location>
        <begin position="417"/>
        <end position="439"/>
    </location>
</feature>